<evidence type="ECO:0000256" key="2">
    <source>
        <dbReference type="ARBA" id="ARBA00023136"/>
    </source>
</evidence>
<sequence>MKLHTIIAVAVSGLVLTACAGMDNEPREPRHQERHEHRHEHAQNRMDERNERNARFECENGVGGSLSQTDVNGLRISLNTDSQSAHLPRVRAASGALFASDNGLYGKRTEWHEKNGEAVFQFADPYGNVVETRCRLK</sequence>
<keyword evidence="2" id="KW-0472">Membrane</keyword>
<gene>
    <name evidence="8" type="ORF">HMPREF9098_1652</name>
</gene>
<dbReference type="EMBL" id="AEWV01000030">
    <property type="protein sequence ID" value="EGC16849.1"/>
    <property type="molecule type" value="Genomic_DNA"/>
</dbReference>
<organism evidence="8 9">
    <name type="scientific">Kingella denitrificans ATCC 33394</name>
    <dbReference type="NCBI Taxonomy" id="888741"/>
    <lineage>
        <taxon>Bacteria</taxon>
        <taxon>Pseudomonadati</taxon>
        <taxon>Pseudomonadota</taxon>
        <taxon>Betaproteobacteria</taxon>
        <taxon>Neisseriales</taxon>
        <taxon>Neisseriaceae</taxon>
        <taxon>Kingella</taxon>
    </lineage>
</organism>
<comment type="caution">
    <text evidence="8">The sequence shown here is derived from an EMBL/GenBank/DDBJ whole genome shotgun (WGS) entry which is preliminary data.</text>
</comment>
<name>F0F0L7_9NEIS</name>
<evidence type="ECO:0000256" key="6">
    <source>
        <dbReference type="SAM" id="SignalP"/>
    </source>
</evidence>
<accession>F0F0L7</accession>
<protein>
    <recommendedName>
        <fullName evidence="7">C-type lysozyme inhibitor domain-containing protein</fullName>
    </recommendedName>
</protein>
<dbReference type="SUPFAM" id="SSF141488">
    <property type="entry name" value="YdhA-like"/>
    <property type="match status" value="1"/>
</dbReference>
<evidence type="ECO:0000256" key="3">
    <source>
        <dbReference type="ARBA" id="ARBA00023139"/>
    </source>
</evidence>
<keyword evidence="3" id="KW-0564">Palmitate</keyword>
<evidence type="ECO:0000256" key="1">
    <source>
        <dbReference type="ARBA" id="ARBA00022729"/>
    </source>
</evidence>
<keyword evidence="9" id="KW-1185">Reference proteome</keyword>
<feature type="domain" description="C-type lysozyme inhibitor" evidence="7">
    <location>
        <begin position="56"/>
        <end position="124"/>
    </location>
</feature>
<dbReference type="AlphaFoldDB" id="F0F0L7"/>
<dbReference type="InterPro" id="IPR018660">
    <property type="entry name" value="MliC"/>
</dbReference>
<feature type="signal peptide" evidence="6">
    <location>
        <begin position="1"/>
        <end position="20"/>
    </location>
</feature>
<dbReference type="HOGENOM" id="CLU_140867_0_0_4"/>
<feature type="chain" id="PRO_5003247609" description="C-type lysozyme inhibitor domain-containing protein" evidence="6">
    <location>
        <begin position="21"/>
        <end position="137"/>
    </location>
</feature>
<dbReference type="Pfam" id="PF09864">
    <property type="entry name" value="MliC"/>
    <property type="match status" value="1"/>
</dbReference>
<proteinExistence type="predicted"/>
<evidence type="ECO:0000256" key="4">
    <source>
        <dbReference type="ARBA" id="ARBA00023288"/>
    </source>
</evidence>
<evidence type="ECO:0000313" key="8">
    <source>
        <dbReference type="EMBL" id="EGC16849.1"/>
    </source>
</evidence>
<dbReference type="InterPro" id="IPR036328">
    <property type="entry name" value="MliC_sf"/>
</dbReference>
<evidence type="ECO:0000313" key="9">
    <source>
        <dbReference type="Proteomes" id="UP000004088"/>
    </source>
</evidence>
<feature type="compositionally biased region" description="Basic and acidic residues" evidence="5">
    <location>
        <begin position="24"/>
        <end position="52"/>
    </location>
</feature>
<reference evidence="8 9" key="1">
    <citation type="submission" date="2011-01" db="EMBL/GenBank/DDBJ databases">
        <authorList>
            <person name="Muzny D."/>
            <person name="Qin X."/>
            <person name="Deng J."/>
            <person name="Jiang H."/>
            <person name="Liu Y."/>
            <person name="Qu J."/>
            <person name="Song X.-Z."/>
            <person name="Zhang L."/>
            <person name="Thornton R."/>
            <person name="Coyle M."/>
            <person name="Francisco L."/>
            <person name="Jackson L."/>
            <person name="Javaid M."/>
            <person name="Korchina V."/>
            <person name="Kovar C."/>
            <person name="Mata R."/>
            <person name="Mathew T."/>
            <person name="Ngo R."/>
            <person name="Nguyen L."/>
            <person name="Nguyen N."/>
            <person name="Okwuonu G."/>
            <person name="Ongeri F."/>
            <person name="Pham C."/>
            <person name="Simmons D."/>
            <person name="Wilczek-Boney K."/>
            <person name="Hale W."/>
            <person name="Jakkamsetti A."/>
            <person name="Pham P."/>
            <person name="Ruth R."/>
            <person name="San Lucas F."/>
            <person name="Warren J."/>
            <person name="Zhang J."/>
            <person name="Zhao Z."/>
            <person name="Zhou C."/>
            <person name="Zhu D."/>
            <person name="Lee S."/>
            <person name="Bess C."/>
            <person name="Blankenburg K."/>
            <person name="Forbes L."/>
            <person name="Fu Q."/>
            <person name="Gubbala S."/>
            <person name="Hirani K."/>
            <person name="Jayaseelan J.C."/>
            <person name="Lara F."/>
            <person name="Munidasa M."/>
            <person name="Palculict T."/>
            <person name="Patil S."/>
            <person name="Pu L.-L."/>
            <person name="Saada N."/>
            <person name="Tang L."/>
            <person name="Weissenberger G."/>
            <person name="Zhu Y."/>
            <person name="Hemphill L."/>
            <person name="Shang Y."/>
            <person name="Youmans B."/>
            <person name="Ayvaz T."/>
            <person name="Ross M."/>
            <person name="Santibanez J."/>
            <person name="Aqrawi P."/>
            <person name="Gross S."/>
            <person name="Joshi V."/>
            <person name="Fowler G."/>
            <person name="Nazareth L."/>
            <person name="Reid J."/>
            <person name="Worley K."/>
            <person name="Petrosino J."/>
            <person name="Highlander S."/>
            <person name="Gibbs R."/>
        </authorList>
    </citation>
    <scope>NUCLEOTIDE SEQUENCE [LARGE SCALE GENOMIC DNA]</scope>
    <source>
        <strain evidence="8 9">ATCC 33394</strain>
    </source>
</reference>
<feature type="region of interest" description="Disordered" evidence="5">
    <location>
        <begin position="23"/>
        <end position="52"/>
    </location>
</feature>
<dbReference type="Gene3D" id="2.40.128.200">
    <property type="match status" value="1"/>
</dbReference>
<keyword evidence="4" id="KW-0449">Lipoprotein</keyword>
<dbReference type="PROSITE" id="PS51257">
    <property type="entry name" value="PROKAR_LIPOPROTEIN"/>
    <property type="match status" value="1"/>
</dbReference>
<dbReference type="STRING" id="888741.HMPREF9098_1652"/>
<keyword evidence="1 6" id="KW-0732">Signal</keyword>
<dbReference type="Proteomes" id="UP000004088">
    <property type="component" value="Unassembled WGS sequence"/>
</dbReference>
<evidence type="ECO:0000256" key="5">
    <source>
        <dbReference type="SAM" id="MobiDB-lite"/>
    </source>
</evidence>
<dbReference type="RefSeq" id="WP_003783440.1">
    <property type="nucleotide sequence ID" value="NZ_GL870929.1"/>
</dbReference>
<evidence type="ECO:0000259" key="7">
    <source>
        <dbReference type="Pfam" id="PF09864"/>
    </source>
</evidence>